<evidence type="ECO:0000256" key="1">
    <source>
        <dbReference type="SAM" id="MobiDB-lite"/>
    </source>
</evidence>
<keyword evidence="3" id="KW-1185">Reference proteome</keyword>
<evidence type="ECO:0000313" key="2">
    <source>
        <dbReference type="EMBL" id="EJK72546.1"/>
    </source>
</evidence>
<name>K0TG08_THAOC</name>
<feature type="non-terminal residue" evidence="2">
    <location>
        <position position="1"/>
    </location>
</feature>
<proteinExistence type="predicted"/>
<accession>K0TG08</accession>
<gene>
    <name evidence="2" type="ORF">THAOC_05910</name>
</gene>
<organism evidence="2 3">
    <name type="scientific">Thalassiosira oceanica</name>
    <name type="common">Marine diatom</name>
    <dbReference type="NCBI Taxonomy" id="159749"/>
    <lineage>
        <taxon>Eukaryota</taxon>
        <taxon>Sar</taxon>
        <taxon>Stramenopiles</taxon>
        <taxon>Ochrophyta</taxon>
        <taxon>Bacillariophyta</taxon>
        <taxon>Coscinodiscophyceae</taxon>
        <taxon>Thalassiosirophycidae</taxon>
        <taxon>Thalassiosirales</taxon>
        <taxon>Thalassiosiraceae</taxon>
        <taxon>Thalassiosira</taxon>
    </lineage>
</organism>
<dbReference type="AlphaFoldDB" id="K0TG08"/>
<protein>
    <submittedName>
        <fullName evidence="2">Uncharacterized protein</fullName>
    </submittedName>
</protein>
<feature type="region of interest" description="Disordered" evidence="1">
    <location>
        <begin position="221"/>
        <end position="258"/>
    </location>
</feature>
<dbReference type="EMBL" id="AGNL01005667">
    <property type="protein sequence ID" value="EJK72546.1"/>
    <property type="molecule type" value="Genomic_DNA"/>
</dbReference>
<reference evidence="2 3" key="1">
    <citation type="journal article" date="2012" name="Genome Biol.">
        <title>Genome and low-iron response of an oceanic diatom adapted to chronic iron limitation.</title>
        <authorList>
            <person name="Lommer M."/>
            <person name="Specht M."/>
            <person name="Roy A.S."/>
            <person name="Kraemer L."/>
            <person name="Andreson R."/>
            <person name="Gutowska M.A."/>
            <person name="Wolf J."/>
            <person name="Bergner S.V."/>
            <person name="Schilhabel M.B."/>
            <person name="Klostermeier U.C."/>
            <person name="Beiko R.G."/>
            <person name="Rosenstiel P."/>
            <person name="Hippler M."/>
            <person name="Laroche J."/>
        </authorList>
    </citation>
    <scope>NUCLEOTIDE SEQUENCE [LARGE SCALE GENOMIC DNA]</scope>
    <source>
        <strain evidence="2 3">CCMP1005</strain>
    </source>
</reference>
<evidence type="ECO:0000313" key="3">
    <source>
        <dbReference type="Proteomes" id="UP000266841"/>
    </source>
</evidence>
<feature type="region of interest" description="Disordered" evidence="1">
    <location>
        <begin position="100"/>
        <end position="180"/>
    </location>
</feature>
<feature type="compositionally biased region" description="Basic residues" evidence="1">
    <location>
        <begin position="222"/>
        <end position="240"/>
    </location>
</feature>
<dbReference type="OrthoDB" id="48368at2759"/>
<dbReference type="Proteomes" id="UP000266841">
    <property type="component" value="Unassembled WGS sequence"/>
</dbReference>
<comment type="caution">
    <text evidence="2">The sequence shown here is derived from an EMBL/GenBank/DDBJ whole genome shotgun (WGS) entry which is preliminary data.</text>
</comment>
<sequence>AASDTLAGRARDGPGRGYFAATFEAKGVLHAVRCLLTEPRTLRFTVTRLQRAASCPTRSILAVSGKPWHSLFILPYAVAEESMLRRTGLFDVFDVANRRGQQPTTSRAAAERGGDGAEEGGTKFPSSPPAGFPRRLALIPALRGGRRGGGRSSVPLRLPGARAPRCRPGGPVTPSNEDGLPAANRRARRVEIRKWVRGANAGGAARRRKAKNWPPRVELHRLRNPRRPGCPRRNKSHAPRTGRERGKAAARLQVQASY</sequence>
<feature type="compositionally biased region" description="Low complexity" evidence="1">
    <location>
        <begin position="134"/>
        <end position="143"/>
    </location>
</feature>